<dbReference type="EMBL" id="AP028922">
    <property type="protein sequence ID" value="BET02300.1"/>
    <property type="molecule type" value="Genomic_DNA"/>
</dbReference>
<evidence type="ECO:0000313" key="2">
    <source>
        <dbReference type="Proteomes" id="UP001307889"/>
    </source>
</evidence>
<evidence type="ECO:0000313" key="1">
    <source>
        <dbReference type="EMBL" id="BET02300.1"/>
    </source>
</evidence>
<organism evidence="1 2">
    <name type="scientific">Nesidiocoris tenuis</name>
    <dbReference type="NCBI Taxonomy" id="355587"/>
    <lineage>
        <taxon>Eukaryota</taxon>
        <taxon>Metazoa</taxon>
        <taxon>Ecdysozoa</taxon>
        <taxon>Arthropoda</taxon>
        <taxon>Hexapoda</taxon>
        <taxon>Insecta</taxon>
        <taxon>Pterygota</taxon>
        <taxon>Neoptera</taxon>
        <taxon>Paraneoptera</taxon>
        <taxon>Hemiptera</taxon>
        <taxon>Heteroptera</taxon>
        <taxon>Panheteroptera</taxon>
        <taxon>Cimicomorpha</taxon>
        <taxon>Miridae</taxon>
        <taxon>Dicyphina</taxon>
        <taxon>Nesidiocoris</taxon>
    </lineage>
</organism>
<accession>A0ABN7BF56</accession>
<keyword evidence="2" id="KW-1185">Reference proteome</keyword>
<reference evidence="1 2" key="1">
    <citation type="submission" date="2023-09" db="EMBL/GenBank/DDBJ databases">
        <title>Nesidiocoris tenuis whole genome shotgun sequence.</title>
        <authorList>
            <person name="Shibata T."/>
            <person name="Shimoda M."/>
            <person name="Kobayashi T."/>
            <person name="Uehara T."/>
        </authorList>
    </citation>
    <scope>NUCLEOTIDE SEQUENCE [LARGE SCALE GENOMIC DNA]</scope>
    <source>
        <strain evidence="1 2">Japan</strain>
    </source>
</reference>
<protein>
    <submittedName>
        <fullName evidence="1">Uncharacterized protein</fullName>
    </submittedName>
</protein>
<proteinExistence type="predicted"/>
<sequence length="104" mass="11860">MPRDLYPLRTPRSPPVSPRERLSLYLRRAKACQTLPSASDFVRMLRPRPYAPSSSDARFALSVARVERSVTPRDVYIVETGYYRSSIAPFSSIDSRLSSRKMPP</sequence>
<dbReference type="Proteomes" id="UP001307889">
    <property type="component" value="Chromosome 14"/>
</dbReference>
<gene>
    <name evidence="1" type="ORF">NTJ_15119</name>
</gene>
<name>A0ABN7BF56_9HEMI</name>